<dbReference type="InterPro" id="IPR025352">
    <property type="entry name" value="DUF4256"/>
</dbReference>
<dbReference type="OrthoDB" id="8442276at2"/>
<gene>
    <name evidence="1" type="ORF">EHQ69_01590</name>
</gene>
<sequence length="187" mass="21586">MSKTKKLSPKQSEEIINTLKLRFEKNKNRHNNLEWGKIHSKLESNPDKLWSLNEMENTGGEPDVVGYDKKTNEFIFYDCSAETPKNRRSICYDRKALDSRKENKPKSNALDMAAEMGIKLLSEEEYKDLQKLGNFDTKTSSWILTPQNIRDLGGALFADFRYGTVFIYHNGADSYYAVRGFRGSLRV</sequence>
<dbReference type="Proteomes" id="UP000298263">
    <property type="component" value="Unassembled WGS sequence"/>
</dbReference>
<name>A0A4Z1AJX2_9LEPT</name>
<organism evidence="1 2">
    <name type="scientific">Leptospira congkakensis</name>
    <dbReference type="NCBI Taxonomy" id="2484932"/>
    <lineage>
        <taxon>Bacteria</taxon>
        <taxon>Pseudomonadati</taxon>
        <taxon>Spirochaetota</taxon>
        <taxon>Spirochaetia</taxon>
        <taxon>Leptospirales</taxon>
        <taxon>Leptospiraceae</taxon>
        <taxon>Leptospira</taxon>
    </lineage>
</organism>
<dbReference type="RefSeq" id="WP_135584931.1">
    <property type="nucleotide sequence ID" value="NZ_RQGO01000018.1"/>
</dbReference>
<evidence type="ECO:0000313" key="1">
    <source>
        <dbReference type="EMBL" id="TGL96954.1"/>
    </source>
</evidence>
<dbReference type="EMBL" id="RQGP01000006">
    <property type="protein sequence ID" value="TGL96954.1"/>
    <property type="molecule type" value="Genomic_DNA"/>
</dbReference>
<comment type="caution">
    <text evidence="1">The sequence shown here is derived from an EMBL/GenBank/DDBJ whole genome shotgun (WGS) entry which is preliminary data.</text>
</comment>
<dbReference type="AlphaFoldDB" id="A0A4Z1AJX2"/>
<dbReference type="Pfam" id="PF14066">
    <property type="entry name" value="DUF4256"/>
    <property type="match status" value="1"/>
</dbReference>
<accession>A0A4Z1AJX2</accession>
<protein>
    <submittedName>
        <fullName evidence="1">DUF4256 domain-containing protein</fullName>
    </submittedName>
</protein>
<keyword evidence="2" id="KW-1185">Reference proteome</keyword>
<reference evidence="1" key="1">
    <citation type="journal article" date="2019" name="PLoS Negl. Trop. Dis.">
        <title>Revisiting the worldwide diversity of Leptospira species in the environment.</title>
        <authorList>
            <person name="Vincent A.T."/>
            <person name="Schiettekatte O."/>
            <person name="Bourhy P."/>
            <person name="Veyrier F.J."/>
            <person name="Picardeau M."/>
        </authorList>
    </citation>
    <scope>NUCLEOTIDE SEQUENCE [LARGE SCALE GENOMIC DNA]</scope>
    <source>
        <strain evidence="1">201702422</strain>
    </source>
</reference>
<evidence type="ECO:0000313" key="2">
    <source>
        <dbReference type="Proteomes" id="UP000298263"/>
    </source>
</evidence>
<proteinExistence type="predicted"/>